<evidence type="ECO:0000256" key="2">
    <source>
        <dbReference type="ARBA" id="ARBA00023125"/>
    </source>
</evidence>
<keyword evidence="3" id="KW-0804">Transcription</keyword>
<feature type="compositionally biased region" description="Basic and acidic residues" evidence="4">
    <location>
        <begin position="125"/>
        <end position="135"/>
    </location>
</feature>
<dbReference type="EMBL" id="JAAEDM010000010">
    <property type="protein sequence ID" value="MBR0670761.1"/>
    <property type="molecule type" value="Genomic_DNA"/>
</dbReference>
<reference evidence="5" key="1">
    <citation type="submission" date="2020-01" db="EMBL/GenBank/DDBJ databases">
        <authorList>
            <person name="Rat A."/>
        </authorList>
    </citation>
    <scope>NUCLEOTIDE SEQUENCE</scope>
    <source>
        <strain evidence="5">LMG 31231</strain>
    </source>
</reference>
<name>A0A9X9WUD2_9PROT</name>
<feature type="region of interest" description="Disordered" evidence="4">
    <location>
        <begin position="184"/>
        <end position="250"/>
    </location>
</feature>
<protein>
    <submittedName>
        <fullName evidence="5">FCD domain-containing protein</fullName>
    </submittedName>
</protein>
<dbReference type="GO" id="GO:0003677">
    <property type="term" value="F:DNA binding"/>
    <property type="evidence" value="ECO:0007669"/>
    <property type="project" value="UniProtKB-KW"/>
</dbReference>
<reference evidence="5" key="2">
    <citation type="journal article" date="2021" name="Syst. Appl. Microbiol.">
        <title>Roseomonas hellenica sp. nov., isolated from roots of wild-growing Alkanna tinctoria.</title>
        <authorList>
            <person name="Rat A."/>
            <person name="Naranjo H.D."/>
            <person name="Lebbe L."/>
            <person name="Cnockaert M."/>
            <person name="Krigas N."/>
            <person name="Grigoriadou K."/>
            <person name="Maloupa E."/>
            <person name="Willems A."/>
        </authorList>
    </citation>
    <scope>NUCLEOTIDE SEQUENCE</scope>
    <source>
        <strain evidence="5">LMG 31231</strain>
    </source>
</reference>
<comment type="caution">
    <text evidence="5">The sequence shown here is derived from an EMBL/GenBank/DDBJ whole genome shotgun (WGS) entry which is preliminary data.</text>
</comment>
<evidence type="ECO:0000256" key="4">
    <source>
        <dbReference type="SAM" id="MobiDB-lite"/>
    </source>
</evidence>
<feature type="region of interest" description="Disordered" evidence="4">
    <location>
        <begin position="122"/>
        <end position="170"/>
    </location>
</feature>
<dbReference type="Proteomes" id="UP001138751">
    <property type="component" value="Unassembled WGS sequence"/>
</dbReference>
<proteinExistence type="predicted"/>
<gene>
    <name evidence="5" type="ORF">GXW76_06225</name>
</gene>
<dbReference type="SUPFAM" id="SSF48008">
    <property type="entry name" value="GntR ligand-binding domain-like"/>
    <property type="match status" value="1"/>
</dbReference>
<evidence type="ECO:0000256" key="1">
    <source>
        <dbReference type="ARBA" id="ARBA00023015"/>
    </source>
</evidence>
<feature type="compositionally biased region" description="Low complexity" evidence="4">
    <location>
        <begin position="153"/>
        <end position="165"/>
    </location>
</feature>
<evidence type="ECO:0000256" key="3">
    <source>
        <dbReference type="ARBA" id="ARBA00023163"/>
    </source>
</evidence>
<accession>A0A9X9WUD2</accession>
<keyword evidence="1" id="KW-0805">Transcription regulation</keyword>
<keyword evidence="6" id="KW-1185">Reference proteome</keyword>
<feature type="compositionally biased region" description="Low complexity" evidence="4">
    <location>
        <begin position="222"/>
        <end position="241"/>
    </location>
</feature>
<dbReference type="AlphaFoldDB" id="A0A9X9WUD2"/>
<evidence type="ECO:0000313" key="5">
    <source>
        <dbReference type="EMBL" id="MBR0670761.1"/>
    </source>
</evidence>
<dbReference type="Gene3D" id="1.20.120.530">
    <property type="entry name" value="GntR ligand-binding domain-like"/>
    <property type="match status" value="1"/>
</dbReference>
<keyword evidence="2" id="KW-0238">DNA-binding</keyword>
<dbReference type="InterPro" id="IPR008920">
    <property type="entry name" value="TF_FadR/GntR_C"/>
</dbReference>
<sequence length="250" mass="27232">MLRQSLRFGDTAAPGRISSLALSPEGRVGEQPDPHEVFELNSGFHLALMQASNNRLLADAGLRVTRLRRLVRDLPRELLAHEQVRAVLRQARARDIDTDQRASATCDRSFLYWNDRPRGRSIHAAGHDGGRDAPRPARCGHAASNRQSRAATGVGSFPRPGSPGRRPMRWKGARMTPKFRFAATGGLGWSAGQSGARGSPPPRRRRLISPPMRGRLRCPLMSGSRASAARSGARTGRRPSAPISATSSTR</sequence>
<evidence type="ECO:0000313" key="6">
    <source>
        <dbReference type="Proteomes" id="UP001138751"/>
    </source>
</evidence>
<organism evidence="5 6">
    <name type="scientific">Neoroseomonas soli</name>
    <dbReference type="NCBI Taxonomy" id="1081025"/>
    <lineage>
        <taxon>Bacteria</taxon>
        <taxon>Pseudomonadati</taxon>
        <taxon>Pseudomonadota</taxon>
        <taxon>Alphaproteobacteria</taxon>
        <taxon>Acetobacterales</taxon>
        <taxon>Acetobacteraceae</taxon>
        <taxon>Neoroseomonas</taxon>
    </lineage>
</organism>